<dbReference type="RefSeq" id="WP_268079550.1">
    <property type="nucleotide sequence ID" value="NZ_CP106885.1"/>
</dbReference>
<gene>
    <name evidence="1" type="ORF">P8T11_24940</name>
</gene>
<name>A0ABY8GSL4_9BURK</name>
<accession>A0ABY8GSL4</accession>
<evidence type="ECO:0000313" key="2">
    <source>
        <dbReference type="Proteomes" id="UP001214170"/>
    </source>
</evidence>
<dbReference type="Proteomes" id="UP001214170">
    <property type="component" value="Chromosome"/>
</dbReference>
<organism evidence="1 2">
    <name type="scientific">Achromobacter spanius</name>
    <dbReference type="NCBI Taxonomy" id="217203"/>
    <lineage>
        <taxon>Bacteria</taxon>
        <taxon>Pseudomonadati</taxon>
        <taxon>Pseudomonadota</taxon>
        <taxon>Betaproteobacteria</taxon>
        <taxon>Burkholderiales</taxon>
        <taxon>Alcaligenaceae</taxon>
        <taxon>Achromobacter</taxon>
    </lineage>
</organism>
<sequence length="90" mass="9700">MTNEEIEAIAQRPTCCKPFGEAVTLSRAERDALVAMAKALALAVDLLRDSSSVCGAVIRANQDNTGAVRNHQEWVDQYLATLRAAAKESP</sequence>
<keyword evidence="2" id="KW-1185">Reference proteome</keyword>
<evidence type="ECO:0008006" key="3">
    <source>
        <dbReference type="Google" id="ProtNLM"/>
    </source>
</evidence>
<proteinExistence type="predicted"/>
<dbReference type="EMBL" id="CP121261">
    <property type="protein sequence ID" value="WFP07519.1"/>
    <property type="molecule type" value="Genomic_DNA"/>
</dbReference>
<protein>
    <recommendedName>
        <fullName evidence="3">DUF3077 domain-containing protein</fullName>
    </recommendedName>
</protein>
<evidence type="ECO:0000313" key="1">
    <source>
        <dbReference type="EMBL" id="WFP07519.1"/>
    </source>
</evidence>
<reference evidence="1 2" key="1">
    <citation type="submission" date="2023-03" db="EMBL/GenBank/DDBJ databases">
        <title>Achromobacter spanius LIG8.</title>
        <authorList>
            <person name="Shrestha S."/>
        </authorList>
    </citation>
    <scope>NUCLEOTIDE SEQUENCE [LARGE SCALE GENOMIC DNA]</scope>
    <source>
        <strain evidence="1 2">LIG8</strain>
    </source>
</reference>